<dbReference type="PROSITE" id="PS50181">
    <property type="entry name" value="FBOX"/>
    <property type="match status" value="1"/>
</dbReference>
<organism evidence="3">
    <name type="scientific">Arabidopsis lyrata subsp. lyrata</name>
    <name type="common">Lyre-leaved rock-cress</name>
    <dbReference type="NCBI Taxonomy" id="81972"/>
    <lineage>
        <taxon>Eukaryota</taxon>
        <taxon>Viridiplantae</taxon>
        <taxon>Streptophyta</taxon>
        <taxon>Embryophyta</taxon>
        <taxon>Tracheophyta</taxon>
        <taxon>Spermatophyta</taxon>
        <taxon>Magnoliopsida</taxon>
        <taxon>eudicotyledons</taxon>
        <taxon>Gunneridae</taxon>
        <taxon>Pentapetalae</taxon>
        <taxon>rosids</taxon>
        <taxon>malvids</taxon>
        <taxon>Brassicales</taxon>
        <taxon>Brassicaceae</taxon>
        <taxon>Camelineae</taxon>
        <taxon>Arabidopsis</taxon>
    </lineage>
</organism>
<protein>
    <submittedName>
        <fullName evidence="2">Predicted protein</fullName>
    </submittedName>
</protein>
<evidence type="ECO:0000313" key="3">
    <source>
        <dbReference type="Proteomes" id="UP000008694"/>
    </source>
</evidence>
<evidence type="ECO:0000259" key="1">
    <source>
        <dbReference type="PROSITE" id="PS50181"/>
    </source>
</evidence>
<dbReference type="eggNOG" id="ENOG502RZUA">
    <property type="taxonomic scope" value="Eukaryota"/>
</dbReference>
<evidence type="ECO:0000313" key="2">
    <source>
        <dbReference type="EMBL" id="EFH63377.1"/>
    </source>
</evidence>
<dbReference type="CDD" id="cd22160">
    <property type="entry name" value="F-box_AtFBL13-like"/>
    <property type="match status" value="1"/>
</dbReference>
<dbReference type="Proteomes" id="UP000008694">
    <property type="component" value="Unassembled WGS sequence"/>
</dbReference>
<name>D7KV27_ARALL</name>
<keyword evidence="3" id="KW-1185">Reference proteome</keyword>
<feature type="domain" description="F-box" evidence="1">
    <location>
        <begin position="19"/>
        <end position="66"/>
    </location>
</feature>
<dbReference type="Gene3D" id="3.80.10.10">
    <property type="entry name" value="Ribonuclease Inhibitor"/>
    <property type="match status" value="1"/>
</dbReference>
<dbReference type="Gramene" id="Al_scaffold_0002_1369">
    <property type="protein sequence ID" value="Al_scaffold_0002_1369"/>
    <property type="gene ID" value="Al_scaffold_0002_1369"/>
</dbReference>
<dbReference type="PANTHER" id="PTHR32212:SF248">
    <property type="entry name" value="F-BOX DOMAIN-CONTAINING PROTEIN"/>
    <property type="match status" value="1"/>
</dbReference>
<dbReference type="SUPFAM" id="SSF52058">
    <property type="entry name" value="L domain-like"/>
    <property type="match status" value="1"/>
</dbReference>
<dbReference type="PANTHER" id="PTHR32212">
    <property type="entry name" value="CYCLIN-LIKE F-BOX"/>
    <property type="match status" value="1"/>
</dbReference>
<gene>
    <name evidence="2" type="ORF">ARALYDRAFT_676219</name>
</gene>
<dbReference type="InterPro" id="IPR055411">
    <property type="entry name" value="LRR_FXL15/At3g58940/PEG3-like"/>
</dbReference>
<dbReference type="SUPFAM" id="SSF81383">
    <property type="entry name" value="F-box domain"/>
    <property type="match status" value="1"/>
</dbReference>
<sequence length="459" mass="53288">MNAYLSVNARGRRILIDPVDRISQLPDNVLVMILKQMITEDAVRTSVLSKRWKSVWKQVPYLFFDMRYAFLRNMEPLPSHSNRVAKLITQVIKNHNGDLLSCIIQHYSHQCKDGELETWIQLLTLQKQTRALALSNIHCSYGGKGVNILRLSPNTFSHPRLTTLFLHRYELKTANAFKTCHNLKILKLENMFAEVNVFNTVIASCPSLKVLVLRLMWYNARACLKIHNNNLKLLHVASYYVHSIEVSAPLLDIFSMDYIFDGEYNIVIKSSRLFFTKNYGAIDAERVPILNYNISYNAREMENLGHHFLVGRDANYFWRLKSLAVAVDIMNTKELEMFKQVLVAWNGIMKRLDIFFKHNYVYTEEGESSIRGTQKKKWEKNLFPNAVFRVEAVWMFNFSGLDKKQFELASRFITQGTVMKKMMIKTSSVSATEKFYIEAAVTKLMELPKGNEELSIGYF</sequence>
<dbReference type="InterPro" id="IPR053781">
    <property type="entry name" value="F-box_AtFBL13-like"/>
</dbReference>
<dbReference type="HOGENOM" id="CLU_030531_0_0_1"/>
<dbReference type="OrthoDB" id="586691at2759"/>
<accession>D7KV27</accession>
<dbReference type="AlphaFoldDB" id="D7KV27"/>
<dbReference type="InterPro" id="IPR032675">
    <property type="entry name" value="LRR_dom_sf"/>
</dbReference>
<dbReference type="KEGG" id="aly:9323183"/>
<dbReference type="Pfam" id="PF24758">
    <property type="entry name" value="LRR_At5g56370"/>
    <property type="match status" value="1"/>
</dbReference>
<dbReference type="InterPro" id="IPR001810">
    <property type="entry name" value="F-box_dom"/>
</dbReference>
<reference evidence="3" key="1">
    <citation type="journal article" date="2011" name="Nat. Genet.">
        <title>The Arabidopsis lyrata genome sequence and the basis of rapid genome size change.</title>
        <authorList>
            <person name="Hu T.T."/>
            <person name="Pattyn P."/>
            <person name="Bakker E.G."/>
            <person name="Cao J."/>
            <person name="Cheng J.-F."/>
            <person name="Clark R.M."/>
            <person name="Fahlgren N."/>
            <person name="Fawcett J.A."/>
            <person name="Grimwood J."/>
            <person name="Gundlach H."/>
            <person name="Haberer G."/>
            <person name="Hollister J.D."/>
            <person name="Ossowski S."/>
            <person name="Ottilar R.P."/>
            <person name="Salamov A.A."/>
            <person name="Schneeberger K."/>
            <person name="Spannagl M."/>
            <person name="Wang X."/>
            <person name="Yang L."/>
            <person name="Nasrallah M.E."/>
            <person name="Bergelson J."/>
            <person name="Carrington J.C."/>
            <person name="Gaut B.S."/>
            <person name="Schmutz J."/>
            <person name="Mayer K.F.X."/>
            <person name="Van de Peer Y."/>
            <person name="Grigoriev I.V."/>
            <person name="Nordborg M."/>
            <person name="Weigel D."/>
            <person name="Guo Y.-L."/>
        </authorList>
    </citation>
    <scope>NUCLEOTIDE SEQUENCE [LARGE SCALE GENOMIC DNA]</scope>
    <source>
        <strain evidence="3">cv. MN47</strain>
    </source>
</reference>
<dbReference type="Pfam" id="PF00646">
    <property type="entry name" value="F-box"/>
    <property type="match status" value="1"/>
</dbReference>
<dbReference type="InterPro" id="IPR036047">
    <property type="entry name" value="F-box-like_dom_sf"/>
</dbReference>
<dbReference type="EMBL" id="GL348714">
    <property type="protein sequence ID" value="EFH63377.1"/>
    <property type="molecule type" value="Genomic_DNA"/>
</dbReference>
<proteinExistence type="predicted"/>